<comment type="caution">
    <text evidence="2">The sequence shown here is derived from an EMBL/GenBank/DDBJ whole genome shotgun (WGS) entry which is preliminary data.</text>
</comment>
<protein>
    <submittedName>
        <fullName evidence="2">Cell division control 48-E-like protein</fullName>
    </submittedName>
</protein>
<accession>A0A5A7R8E7</accession>
<name>A0A5A7R8E7_STRAF</name>
<keyword evidence="1" id="KW-1133">Transmembrane helix</keyword>
<proteinExistence type="predicted"/>
<feature type="transmembrane region" description="Helical" evidence="1">
    <location>
        <begin position="176"/>
        <end position="197"/>
    </location>
</feature>
<gene>
    <name evidence="2" type="ORF">STAS_31243</name>
</gene>
<evidence type="ECO:0000313" key="3">
    <source>
        <dbReference type="Proteomes" id="UP000325081"/>
    </source>
</evidence>
<evidence type="ECO:0000313" key="2">
    <source>
        <dbReference type="EMBL" id="GER53706.1"/>
    </source>
</evidence>
<keyword evidence="3" id="KW-1185">Reference proteome</keyword>
<dbReference type="OrthoDB" id="1744405at2759"/>
<dbReference type="EMBL" id="BKCP01010626">
    <property type="protein sequence ID" value="GER53706.1"/>
    <property type="molecule type" value="Genomic_DNA"/>
</dbReference>
<keyword evidence="1" id="KW-0812">Transmembrane</keyword>
<organism evidence="2 3">
    <name type="scientific">Striga asiatica</name>
    <name type="common">Asiatic witchweed</name>
    <name type="synonym">Buchnera asiatica</name>
    <dbReference type="NCBI Taxonomy" id="4170"/>
    <lineage>
        <taxon>Eukaryota</taxon>
        <taxon>Viridiplantae</taxon>
        <taxon>Streptophyta</taxon>
        <taxon>Embryophyta</taxon>
        <taxon>Tracheophyta</taxon>
        <taxon>Spermatophyta</taxon>
        <taxon>Magnoliopsida</taxon>
        <taxon>eudicotyledons</taxon>
        <taxon>Gunneridae</taxon>
        <taxon>Pentapetalae</taxon>
        <taxon>asterids</taxon>
        <taxon>lamiids</taxon>
        <taxon>Lamiales</taxon>
        <taxon>Orobanchaceae</taxon>
        <taxon>Buchnereae</taxon>
        <taxon>Striga</taxon>
    </lineage>
</organism>
<keyword evidence="2" id="KW-0132">Cell division</keyword>
<evidence type="ECO:0000256" key="1">
    <source>
        <dbReference type="SAM" id="Phobius"/>
    </source>
</evidence>
<sequence>MNIQKAQKPANKKHLRMGFWSSEACAAVDRRRDGGRHLRLHRRRREISVNRTPPESLSLHPYFLSLISAVRVRLSNPNSRAGELCDGLGSLRDGVLSQLPRKHQPHGGLDLARGYGRLLVVPRETGRLLGELLKDVVDEAVHDTHGLARDPDVRVNLLQNLEDVDLVSLNALLRPLLLLVAGGAALLGKFLPGLGLLLRRGLLGGRLLLGGGLLLGLGCHIFREREGGYVWGISSEKFGEG</sequence>
<dbReference type="GO" id="GO:0051301">
    <property type="term" value="P:cell division"/>
    <property type="evidence" value="ECO:0007669"/>
    <property type="project" value="UniProtKB-KW"/>
</dbReference>
<reference evidence="3" key="1">
    <citation type="journal article" date="2019" name="Curr. Biol.">
        <title>Genome Sequence of Striga asiatica Provides Insight into the Evolution of Plant Parasitism.</title>
        <authorList>
            <person name="Yoshida S."/>
            <person name="Kim S."/>
            <person name="Wafula E.K."/>
            <person name="Tanskanen J."/>
            <person name="Kim Y.M."/>
            <person name="Honaas L."/>
            <person name="Yang Z."/>
            <person name="Spallek T."/>
            <person name="Conn C.E."/>
            <person name="Ichihashi Y."/>
            <person name="Cheong K."/>
            <person name="Cui S."/>
            <person name="Der J.P."/>
            <person name="Gundlach H."/>
            <person name="Jiao Y."/>
            <person name="Hori C."/>
            <person name="Ishida J.K."/>
            <person name="Kasahara H."/>
            <person name="Kiba T."/>
            <person name="Kim M.S."/>
            <person name="Koo N."/>
            <person name="Laohavisit A."/>
            <person name="Lee Y.H."/>
            <person name="Lumba S."/>
            <person name="McCourt P."/>
            <person name="Mortimer J.C."/>
            <person name="Mutuku J.M."/>
            <person name="Nomura T."/>
            <person name="Sasaki-Sekimoto Y."/>
            <person name="Seto Y."/>
            <person name="Wang Y."/>
            <person name="Wakatake T."/>
            <person name="Sakakibara H."/>
            <person name="Demura T."/>
            <person name="Yamaguchi S."/>
            <person name="Yoneyama K."/>
            <person name="Manabe R.I."/>
            <person name="Nelson D.C."/>
            <person name="Schulman A.H."/>
            <person name="Timko M.P."/>
            <person name="dePamphilis C.W."/>
            <person name="Choi D."/>
            <person name="Shirasu K."/>
        </authorList>
    </citation>
    <scope>NUCLEOTIDE SEQUENCE [LARGE SCALE GENOMIC DNA]</scope>
    <source>
        <strain evidence="3">cv. UVA1</strain>
    </source>
</reference>
<dbReference type="AlphaFoldDB" id="A0A5A7R8E7"/>
<keyword evidence="2" id="KW-0131">Cell cycle</keyword>
<keyword evidence="1" id="KW-0472">Membrane</keyword>
<dbReference type="Proteomes" id="UP000325081">
    <property type="component" value="Unassembled WGS sequence"/>
</dbReference>